<dbReference type="Gramene" id="mRNA:HanXRQr2_Chr09g0400501">
    <property type="protein sequence ID" value="mRNA:HanXRQr2_Chr09g0400501"/>
    <property type="gene ID" value="HanXRQr2_Chr09g0400501"/>
</dbReference>
<proteinExistence type="predicted"/>
<dbReference type="AlphaFoldDB" id="A0A9K3N9H2"/>
<reference evidence="1" key="1">
    <citation type="journal article" date="2017" name="Nature">
        <title>The sunflower genome provides insights into oil metabolism, flowering and Asterid evolution.</title>
        <authorList>
            <person name="Badouin H."/>
            <person name="Gouzy J."/>
            <person name="Grassa C.J."/>
            <person name="Murat F."/>
            <person name="Staton S.E."/>
            <person name="Cottret L."/>
            <person name="Lelandais-Briere C."/>
            <person name="Owens G.L."/>
            <person name="Carrere S."/>
            <person name="Mayjonade B."/>
            <person name="Legrand L."/>
            <person name="Gill N."/>
            <person name="Kane N.C."/>
            <person name="Bowers J.E."/>
            <person name="Hubner S."/>
            <person name="Bellec A."/>
            <person name="Berard A."/>
            <person name="Berges H."/>
            <person name="Blanchet N."/>
            <person name="Boniface M.C."/>
            <person name="Brunel D."/>
            <person name="Catrice O."/>
            <person name="Chaidir N."/>
            <person name="Claudel C."/>
            <person name="Donnadieu C."/>
            <person name="Faraut T."/>
            <person name="Fievet G."/>
            <person name="Helmstetter N."/>
            <person name="King M."/>
            <person name="Knapp S.J."/>
            <person name="Lai Z."/>
            <person name="Le Paslier M.C."/>
            <person name="Lippi Y."/>
            <person name="Lorenzon L."/>
            <person name="Mandel J.R."/>
            <person name="Marage G."/>
            <person name="Marchand G."/>
            <person name="Marquand E."/>
            <person name="Bret-Mestries E."/>
            <person name="Morien E."/>
            <person name="Nambeesan S."/>
            <person name="Nguyen T."/>
            <person name="Pegot-Espagnet P."/>
            <person name="Pouilly N."/>
            <person name="Raftis F."/>
            <person name="Sallet E."/>
            <person name="Schiex T."/>
            <person name="Thomas J."/>
            <person name="Vandecasteele C."/>
            <person name="Vares D."/>
            <person name="Vear F."/>
            <person name="Vautrin S."/>
            <person name="Crespi M."/>
            <person name="Mangin B."/>
            <person name="Burke J.M."/>
            <person name="Salse J."/>
            <person name="Munos S."/>
            <person name="Vincourt P."/>
            <person name="Rieseberg L.H."/>
            <person name="Langlade N.B."/>
        </authorList>
    </citation>
    <scope>NUCLEOTIDE SEQUENCE</scope>
    <source>
        <tissue evidence="1">Leaves</tissue>
    </source>
</reference>
<evidence type="ECO:0000313" key="2">
    <source>
        <dbReference type="Proteomes" id="UP000215914"/>
    </source>
</evidence>
<protein>
    <submittedName>
        <fullName evidence="1">Uncharacterized protein</fullName>
    </submittedName>
</protein>
<name>A0A9K3N9H2_HELAN</name>
<evidence type="ECO:0000313" key="1">
    <source>
        <dbReference type="EMBL" id="KAF5791944.1"/>
    </source>
</evidence>
<accession>A0A9K3N9H2</accession>
<dbReference type="Proteomes" id="UP000215914">
    <property type="component" value="Unassembled WGS sequence"/>
</dbReference>
<sequence>MMVFEWMDEWINISESMRCRRLTMLRGFSIIMKDRKIEDRVKSKGLYGKDRSHSLANVDPKY</sequence>
<dbReference type="EMBL" id="MNCJ02000324">
    <property type="protein sequence ID" value="KAF5791944.1"/>
    <property type="molecule type" value="Genomic_DNA"/>
</dbReference>
<organism evidence="1 2">
    <name type="scientific">Helianthus annuus</name>
    <name type="common">Common sunflower</name>
    <dbReference type="NCBI Taxonomy" id="4232"/>
    <lineage>
        <taxon>Eukaryota</taxon>
        <taxon>Viridiplantae</taxon>
        <taxon>Streptophyta</taxon>
        <taxon>Embryophyta</taxon>
        <taxon>Tracheophyta</taxon>
        <taxon>Spermatophyta</taxon>
        <taxon>Magnoliopsida</taxon>
        <taxon>eudicotyledons</taxon>
        <taxon>Gunneridae</taxon>
        <taxon>Pentapetalae</taxon>
        <taxon>asterids</taxon>
        <taxon>campanulids</taxon>
        <taxon>Asterales</taxon>
        <taxon>Asteraceae</taxon>
        <taxon>Asteroideae</taxon>
        <taxon>Heliantheae alliance</taxon>
        <taxon>Heliantheae</taxon>
        <taxon>Helianthus</taxon>
    </lineage>
</organism>
<keyword evidence="2" id="KW-1185">Reference proteome</keyword>
<comment type="caution">
    <text evidence="1">The sequence shown here is derived from an EMBL/GenBank/DDBJ whole genome shotgun (WGS) entry which is preliminary data.</text>
</comment>
<reference evidence="1" key="2">
    <citation type="submission" date="2020-06" db="EMBL/GenBank/DDBJ databases">
        <title>Helianthus annuus Genome sequencing and assembly Release 2.</title>
        <authorList>
            <person name="Gouzy J."/>
            <person name="Langlade N."/>
            <person name="Munos S."/>
        </authorList>
    </citation>
    <scope>NUCLEOTIDE SEQUENCE</scope>
    <source>
        <tissue evidence="1">Leaves</tissue>
    </source>
</reference>
<gene>
    <name evidence="1" type="ORF">HanXRQr2_Chr09g0400501</name>
</gene>